<protein>
    <submittedName>
        <fullName evidence="1">Uncharacterized protein</fullName>
    </submittedName>
</protein>
<evidence type="ECO:0000313" key="1">
    <source>
        <dbReference type="EMBL" id="ATB39546.1"/>
    </source>
</evidence>
<dbReference type="KEGG" id="cfus:CYFUS_004990"/>
<gene>
    <name evidence="1" type="ORF">CYFUS_004990</name>
</gene>
<dbReference type="Proteomes" id="UP000217257">
    <property type="component" value="Chromosome"/>
</dbReference>
<accession>A0A250J8L8</accession>
<sequence length="484" mass="52782">MVPVPVAPAGFTPLHARHARCAVQVDLGRIGPFGFSAPPRREAELLYADLQTNADNNVARRLGAGRAGVHAGKYLKGVGRTLLAANWSDPEDSYHNSGHLLPSAAAREYLASCYLEGLQAGETLVRCEGLLLAPLPPEAERYVASLLPGWEPHHLAPADRRLQAITVKEAGFARMSNFTWALSQWRCGAPFLIELFSRMARYLGGPSQPEPRPGDLTPEVIARHLEHATERLVRHFERFFHAGVYWGSFHNNFTADGRFLDLETPVIFGGPFLGVLATPGKLPESLDPGDSRPVVGCEVLRCLRQVRTFLAFLVDRLEWLGRSAPDAGELERRFLRDTAEALRARFPPSHWLHDAGALGERLTTSLASVLALPPGAEAELGALVETQCRMMLNETPRHTNSVRLVPVDMLLAHPEPALPVVAGVPHFLEDFVGQTPVGRAFNESLRQVDGAEDVTTALRAIRAAETTLRGFAPADTTCSMLSGA</sequence>
<proteinExistence type="predicted"/>
<evidence type="ECO:0000313" key="2">
    <source>
        <dbReference type="Proteomes" id="UP000217257"/>
    </source>
</evidence>
<organism evidence="1 2">
    <name type="scientific">Cystobacter fuscus</name>
    <dbReference type="NCBI Taxonomy" id="43"/>
    <lineage>
        <taxon>Bacteria</taxon>
        <taxon>Pseudomonadati</taxon>
        <taxon>Myxococcota</taxon>
        <taxon>Myxococcia</taxon>
        <taxon>Myxococcales</taxon>
        <taxon>Cystobacterineae</taxon>
        <taxon>Archangiaceae</taxon>
        <taxon>Cystobacter</taxon>
    </lineage>
</organism>
<reference evidence="1 2" key="1">
    <citation type="submission" date="2017-06" db="EMBL/GenBank/DDBJ databases">
        <title>Sequencing and comparative analysis of myxobacterial genomes.</title>
        <authorList>
            <person name="Rupp O."/>
            <person name="Goesmann A."/>
            <person name="Sogaard-Andersen L."/>
        </authorList>
    </citation>
    <scope>NUCLEOTIDE SEQUENCE [LARGE SCALE GENOMIC DNA]</scope>
    <source>
        <strain evidence="1 2">DSM 52655</strain>
    </source>
</reference>
<dbReference type="AlphaFoldDB" id="A0A250J8L8"/>
<name>A0A250J8L8_9BACT</name>
<dbReference type="EMBL" id="CP022098">
    <property type="protein sequence ID" value="ATB39546.1"/>
    <property type="molecule type" value="Genomic_DNA"/>
</dbReference>